<dbReference type="AlphaFoldDB" id="A0AAV4QTL6"/>
<reference evidence="1 2" key="1">
    <citation type="submission" date="2021-06" db="EMBL/GenBank/DDBJ databases">
        <title>Caerostris extrusa draft genome.</title>
        <authorList>
            <person name="Kono N."/>
            <person name="Arakawa K."/>
        </authorList>
    </citation>
    <scope>NUCLEOTIDE SEQUENCE [LARGE SCALE GENOMIC DNA]</scope>
</reference>
<evidence type="ECO:0000313" key="1">
    <source>
        <dbReference type="EMBL" id="GIY12565.1"/>
    </source>
</evidence>
<keyword evidence="2" id="KW-1185">Reference proteome</keyword>
<name>A0AAV4QTL6_CAEEX</name>
<comment type="caution">
    <text evidence="1">The sequence shown here is derived from an EMBL/GenBank/DDBJ whole genome shotgun (WGS) entry which is preliminary data.</text>
</comment>
<dbReference type="EMBL" id="BPLR01006807">
    <property type="protein sequence ID" value="GIY12565.1"/>
    <property type="molecule type" value="Genomic_DNA"/>
</dbReference>
<dbReference type="Proteomes" id="UP001054945">
    <property type="component" value="Unassembled WGS sequence"/>
</dbReference>
<sequence length="112" mass="12079">MASIRFNSNWSFQQSAIFSAFSAGDNAMLLASNSRGGIVLWDFLSLFTSFQKAVWFSVSESANSSLKNSIADWCSGASVGGVILVAQPAVMSAKFLRLFARVAESWVGVLAW</sequence>
<evidence type="ECO:0000313" key="2">
    <source>
        <dbReference type="Proteomes" id="UP001054945"/>
    </source>
</evidence>
<gene>
    <name evidence="1" type="ORF">CEXT_366411</name>
</gene>
<organism evidence="1 2">
    <name type="scientific">Caerostris extrusa</name>
    <name type="common">Bark spider</name>
    <name type="synonym">Caerostris bankana</name>
    <dbReference type="NCBI Taxonomy" id="172846"/>
    <lineage>
        <taxon>Eukaryota</taxon>
        <taxon>Metazoa</taxon>
        <taxon>Ecdysozoa</taxon>
        <taxon>Arthropoda</taxon>
        <taxon>Chelicerata</taxon>
        <taxon>Arachnida</taxon>
        <taxon>Araneae</taxon>
        <taxon>Araneomorphae</taxon>
        <taxon>Entelegynae</taxon>
        <taxon>Araneoidea</taxon>
        <taxon>Araneidae</taxon>
        <taxon>Caerostris</taxon>
    </lineage>
</organism>
<proteinExistence type="predicted"/>
<feature type="non-terminal residue" evidence="1">
    <location>
        <position position="112"/>
    </location>
</feature>
<protein>
    <submittedName>
        <fullName evidence="1">Uncharacterized protein</fullName>
    </submittedName>
</protein>
<accession>A0AAV4QTL6</accession>